<reference evidence="3" key="1">
    <citation type="journal article" date="2008" name="Nature">
        <title>The amphioxus genome and the evolution of the chordate karyotype.</title>
        <authorList>
            <consortium name="US DOE Joint Genome Institute (JGI-PGF)"/>
            <person name="Putnam N.H."/>
            <person name="Butts T."/>
            <person name="Ferrier D.E.K."/>
            <person name="Furlong R.F."/>
            <person name="Hellsten U."/>
            <person name="Kawashima T."/>
            <person name="Robinson-Rechavi M."/>
            <person name="Shoguchi E."/>
            <person name="Terry A."/>
            <person name="Yu J.-K."/>
            <person name="Benito-Gutierrez E.L."/>
            <person name="Dubchak I."/>
            <person name="Garcia-Fernandez J."/>
            <person name="Gibson-Brown J.J."/>
            <person name="Grigoriev I.V."/>
            <person name="Horton A.C."/>
            <person name="de Jong P.J."/>
            <person name="Jurka J."/>
            <person name="Kapitonov V.V."/>
            <person name="Kohara Y."/>
            <person name="Kuroki Y."/>
            <person name="Lindquist E."/>
            <person name="Lucas S."/>
            <person name="Osoegawa K."/>
            <person name="Pennacchio L.A."/>
            <person name="Salamov A.A."/>
            <person name="Satou Y."/>
            <person name="Sauka-Spengler T."/>
            <person name="Schmutz J."/>
            <person name="Shin-I T."/>
            <person name="Toyoda A."/>
            <person name="Bronner-Fraser M."/>
            <person name="Fujiyama A."/>
            <person name="Holland L.Z."/>
            <person name="Holland P.W.H."/>
            <person name="Satoh N."/>
            <person name="Rokhsar D.S."/>
        </authorList>
    </citation>
    <scope>NUCLEOTIDE SEQUENCE [LARGE SCALE GENOMIC DNA]</scope>
    <source>
        <strain evidence="3">S238N-H82</strain>
        <tissue evidence="3">Testes</tissue>
    </source>
</reference>
<evidence type="ECO:0000313" key="3">
    <source>
        <dbReference type="EMBL" id="EEN61225.1"/>
    </source>
</evidence>
<feature type="chain" id="PRO_5002933672" description="SCP domain-containing protein" evidence="1">
    <location>
        <begin position="23"/>
        <end position="240"/>
    </location>
</feature>
<dbReference type="PRINTS" id="PR00837">
    <property type="entry name" value="V5TPXLIKE"/>
</dbReference>
<dbReference type="Pfam" id="PF00188">
    <property type="entry name" value="CAP"/>
    <property type="match status" value="1"/>
</dbReference>
<dbReference type="AlphaFoldDB" id="C3YEY1"/>
<dbReference type="Gene3D" id="3.40.33.10">
    <property type="entry name" value="CAP"/>
    <property type="match status" value="1"/>
</dbReference>
<dbReference type="CDD" id="cd05382">
    <property type="entry name" value="CAP_GAPR1-like"/>
    <property type="match status" value="1"/>
</dbReference>
<dbReference type="InterPro" id="IPR001283">
    <property type="entry name" value="CRISP-related"/>
</dbReference>
<dbReference type="SUPFAM" id="SSF55797">
    <property type="entry name" value="PR-1-like"/>
    <property type="match status" value="1"/>
</dbReference>
<sequence length="240" mass="26188">MKTSLVVGLAVVILGLAVEANGLRICPYGVSEDNGVTLCQDPLLTGACGVFQGEVKSFTPVCLWRMNRHRRLHNAHALQWDRALATSAERWAKNLARDSEIADTGSGDSDNQLFHFPAVTCDAAVNMWYSEATCYHPDSPGPNFANIAHFSQLVWKNSRRVGCGVAGRYMCCNYSPHGNTLTADAFLQNVEIPRGWTLPAGLKPPSKCSKTSNRVGHFSQANVIGQRLGTGYDDMFNNVV</sequence>
<dbReference type="EMBL" id="GG666507">
    <property type="protein sequence ID" value="EEN61225.1"/>
    <property type="molecule type" value="Genomic_DNA"/>
</dbReference>
<dbReference type="InterPro" id="IPR034113">
    <property type="entry name" value="SCP_GAPR1-like"/>
</dbReference>
<proteinExistence type="predicted"/>
<dbReference type="InterPro" id="IPR035940">
    <property type="entry name" value="CAP_sf"/>
</dbReference>
<name>C3YEY1_BRAFL</name>
<dbReference type="InParanoid" id="C3YEY1"/>
<feature type="domain" description="SCP" evidence="2">
    <location>
        <begin position="57"/>
        <end position="182"/>
    </location>
</feature>
<dbReference type="SMART" id="SM00198">
    <property type="entry name" value="SCP"/>
    <property type="match status" value="1"/>
</dbReference>
<gene>
    <name evidence="3" type="ORF">BRAFLDRAFT_80844</name>
</gene>
<dbReference type="PANTHER" id="PTHR10334">
    <property type="entry name" value="CYSTEINE-RICH SECRETORY PROTEIN-RELATED"/>
    <property type="match status" value="1"/>
</dbReference>
<evidence type="ECO:0000256" key="1">
    <source>
        <dbReference type="SAM" id="SignalP"/>
    </source>
</evidence>
<dbReference type="eggNOG" id="KOG3017">
    <property type="taxonomic scope" value="Eukaryota"/>
</dbReference>
<protein>
    <recommendedName>
        <fullName evidence="2">SCP domain-containing protein</fullName>
    </recommendedName>
</protein>
<accession>C3YEY1</accession>
<dbReference type="InterPro" id="IPR014044">
    <property type="entry name" value="CAP_dom"/>
</dbReference>
<feature type="signal peptide" evidence="1">
    <location>
        <begin position="1"/>
        <end position="22"/>
    </location>
</feature>
<keyword evidence="1" id="KW-0732">Signal</keyword>
<evidence type="ECO:0000259" key="2">
    <source>
        <dbReference type="SMART" id="SM00198"/>
    </source>
</evidence>
<organism>
    <name type="scientific">Branchiostoma floridae</name>
    <name type="common">Florida lancelet</name>
    <name type="synonym">Amphioxus</name>
    <dbReference type="NCBI Taxonomy" id="7739"/>
    <lineage>
        <taxon>Eukaryota</taxon>
        <taxon>Metazoa</taxon>
        <taxon>Chordata</taxon>
        <taxon>Cephalochordata</taxon>
        <taxon>Leptocardii</taxon>
        <taxon>Amphioxiformes</taxon>
        <taxon>Branchiostomatidae</taxon>
        <taxon>Branchiostoma</taxon>
    </lineage>
</organism>